<dbReference type="Pfam" id="PF00172">
    <property type="entry name" value="Zn_clus"/>
    <property type="match status" value="1"/>
</dbReference>
<evidence type="ECO:0000256" key="1">
    <source>
        <dbReference type="ARBA" id="ARBA00022723"/>
    </source>
</evidence>
<dbReference type="InterPro" id="IPR036864">
    <property type="entry name" value="Zn2-C6_fun-type_DNA-bd_sf"/>
</dbReference>
<organism evidence="7 8">
    <name type="scientific">Lophiostoma macrostomum CBS 122681</name>
    <dbReference type="NCBI Taxonomy" id="1314788"/>
    <lineage>
        <taxon>Eukaryota</taxon>
        <taxon>Fungi</taxon>
        <taxon>Dikarya</taxon>
        <taxon>Ascomycota</taxon>
        <taxon>Pezizomycotina</taxon>
        <taxon>Dothideomycetes</taxon>
        <taxon>Pleosporomycetidae</taxon>
        <taxon>Pleosporales</taxon>
        <taxon>Lophiostomataceae</taxon>
        <taxon>Lophiostoma</taxon>
    </lineage>
</organism>
<evidence type="ECO:0000256" key="4">
    <source>
        <dbReference type="ARBA" id="ARBA00023242"/>
    </source>
</evidence>
<dbReference type="SMART" id="SM00906">
    <property type="entry name" value="Fungal_trans"/>
    <property type="match status" value="1"/>
</dbReference>
<keyword evidence="1" id="KW-0479">Metal-binding</keyword>
<evidence type="ECO:0000256" key="5">
    <source>
        <dbReference type="SAM" id="MobiDB-lite"/>
    </source>
</evidence>
<evidence type="ECO:0000256" key="2">
    <source>
        <dbReference type="ARBA" id="ARBA00023015"/>
    </source>
</evidence>
<evidence type="ECO:0000313" key="7">
    <source>
        <dbReference type="EMBL" id="KAF2651537.1"/>
    </source>
</evidence>
<keyword evidence="8" id="KW-1185">Reference proteome</keyword>
<dbReference type="PROSITE" id="PS50048">
    <property type="entry name" value="ZN2_CY6_FUNGAL_2"/>
    <property type="match status" value="1"/>
</dbReference>
<proteinExistence type="predicted"/>
<dbReference type="InterPro" id="IPR007219">
    <property type="entry name" value="XnlR_reg_dom"/>
</dbReference>
<name>A0A6A6SWU3_9PLEO</name>
<dbReference type="PANTHER" id="PTHR47840">
    <property type="entry name" value="ZN(II)2CYS6 TRANSCRIPTION FACTOR (EUROFUNG)-RELATED"/>
    <property type="match status" value="1"/>
</dbReference>
<dbReference type="CDD" id="cd00067">
    <property type="entry name" value="GAL4"/>
    <property type="match status" value="1"/>
</dbReference>
<keyword evidence="4" id="KW-0539">Nucleus</keyword>
<dbReference type="Proteomes" id="UP000799324">
    <property type="component" value="Unassembled WGS sequence"/>
</dbReference>
<dbReference type="CDD" id="cd12148">
    <property type="entry name" value="fungal_TF_MHR"/>
    <property type="match status" value="1"/>
</dbReference>
<keyword evidence="2" id="KW-0805">Transcription regulation</keyword>
<keyword evidence="3" id="KW-0804">Transcription</keyword>
<feature type="compositionally biased region" description="Polar residues" evidence="5">
    <location>
        <begin position="735"/>
        <end position="744"/>
    </location>
</feature>
<feature type="domain" description="Zn(2)-C6 fungal-type" evidence="6">
    <location>
        <begin position="26"/>
        <end position="59"/>
    </location>
</feature>
<dbReference type="Gene3D" id="4.10.240.10">
    <property type="entry name" value="Zn(2)-C6 fungal-type DNA-binding domain"/>
    <property type="match status" value="1"/>
</dbReference>
<dbReference type="SUPFAM" id="SSF57701">
    <property type="entry name" value="Zn2/Cys6 DNA-binding domain"/>
    <property type="match status" value="1"/>
</dbReference>
<dbReference type="AlphaFoldDB" id="A0A6A6SWU3"/>
<evidence type="ECO:0000259" key="6">
    <source>
        <dbReference type="PROSITE" id="PS50048"/>
    </source>
</evidence>
<dbReference type="PANTHER" id="PTHR47840:SF1">
    <property type="entry name" value="ZN(II)2CYS6 TRANSCRIPTION FACTOR (EUROFUNG)"/>
    <property type="match status" value="1"/>
</dbReference>
<dbReference type="PROSITE" id="PS00463">
    <property type="entry name" value="ZN2_CY6_FUNGAL_1"/>
    <property type="match status" value="1"/>
</dbReference>
<dbReference type="OrthoDB" id="5392779at2759"/>
<evidence type="ECO:0000256" key="3">
    <source>
        <dbReference type="ARBA" id="ARBA00023163"/>
    </source>
</evidence>
<accession>A0A6A6SWU3</accession>
<dbReference type="GO" id="GO:0006351">
    <property type="term" value="P:DNA-templated transcription"/>
    <property type="evidence" value="ECO:0007669"/>
    <property type="project" value="InterPro"/>
</dbReference>
<dbReference type="SMART" id="SM00066">
    <property type="entry name" value="GAL4"/>
    <property type="match status" value="1"/>
</dbReference>
<dbReference type="InterPro" id="IPR001138">
    <property type="entry name" value="Zn2Cys6_DnaBD"/>
</dbReference>
<gene>
    <name evidence="7" type="ORF">K491DRAFT_88470</name>
</gene>
<dbReference type="GO" id="GO:0000981">
    <property type="term" value="F:DNA-binding transcription factor activity, RNA polymerase II-specific"/>
    <property type="evidence" value="ECO:0007669"/>
    <property type="project" value="InterPro"/>
</dbReference>
<feature type="region of interest" description="Disordered" evidence="5">
    <location>
        <begin position="725"/>
        <end position="744"/>
    </location>
</feature>
<protein>
    <recommendedName>
        <fullName evidence="6">Zn(2)-C6 fungal-type domain-containing protein</fullName>
    </recommendedName>
</protein>
<evidence type="ECO:0000313" key="8">
    <source>
        <dbReference type="Proteomes" id="UP000799324"/>
    </source>
</evidence>
<reference evidence="7" key="1">
    <citation type="journal article" date="2020" name="Stud. Mycol.">
        <title>101 Dothideomycetes genomes: a test case for predicting lifestyles and emergence of pathogens.</title>
        <authorList>
            <person name="Haridas S."/>
            <person name="Albert R."/>
            <person name="Binder M."/>
            <person name="Bloem J."/>
            <person name="Labutti K."/>
            <person name="Salamov A."/>
            <person name="Andreopoulos B."/>
            <person name="Baker S."/>
            <person name="Barry K."/>
            <person name="Bills G."/>
            <person name="Bluhm B."/>
            <person name="Cannon C."/>
            <person name="Castanera R."/>
            <person name="Culley D."/>
            <person name="Daum C."/>
            <person name="Ezra D."/>
            <person name="Gonzalez J."/>
            <person name="Henrissat B."/>
            <person name="Kuo A."/>
            <person name="Liang C."/>
            <person name="Lipzen A."/>
            <person name="Lutzoni F."/>
            <person name="Magnuson J."/>
            <person name="Mondo S."/>
            <person name="Nolan M."/>
            <person name="Ohm R."/>
            <person name="Pangilinan J."/>
            <person name="Park H.-J."/>
            <person name="Ramirez L."/>
            <person name="Alfaro M."/>
            <person name="Sun H."/>
            <person name="Tritt A."/>
            <person name="Yoshinaga Y."/>
            <person name="Zwiers L.-H."/>
            <person name="Turgeon B."/>
            <person name="Goodwin S."/>
            <person name="Spatafora J."/>
            <person name="Crous P."/>
            <person name="Grigoriev I."/>
        </authorList>
    </citation>
    <scope>NUCLEOTIDE SEQUENCE</scope>
    <source>
        <strain evidence="7">CBS 122681</strain>
    </source>
</reference>
<sequence length="744" mass="82677">MDYTTMNARSDENAAKRRKVRKGTHSCQECRRRKVKCTFDSSEHDICVICRQRGTACVSQELPSGQEMARENVGNMKQDAFGIARVVDRNVVNTEDQTRPLMPAVSPATATCVSMCPTPASTLHGSFSDVVPEPPSSPATRGASRTEPTASSDIIEALVHALPAQRDVEILLARIARTPKFSYQHSPCSVDSALKGIPTDRTPFSSLIYPESHPVLLGRKMLLFASSLQLIPPKEIIAGLTKHHHVIMETIAESAIRMVTTNDLLSGALEMVDNIIIEGLYHIDGGNIRRAWIAMRRAVVVAQLQGLDRQGQYRFKRIKNQIDLDPANMWVCIVSMERVLSLLLGLPTSTSGIHLATQEGTGIPVKEDSLPVLIMDVTAKIIERNRINVSAEALHMTRIIDQELVKISDQLPSSFWRPLMLLGLDSDSEEASREIRRAWDHMCYYMTVSQLHLPYMLYPDHVSQMLYSKMTCVNASREILTRQAAIRMFNAVAAFCRMGDFMALVAGLTLMLAHIVSHCQKDMDNMFLHQRSSDRAIVARALECMTFMSKMHDDVLSAKCATLLEELLVIEADAAQGHRYGVHKLKWAEENQENDYNVLIIKVPYLGGIRIAREDMTSTAPFAKNQTQKLREGVTVGGIGSIHLDGRVSDDRTRIDASDVTETQAASIRATGSPISEHTQYVQQIMGSEPFAGHDQMLPDAAADLDDWVFQGLDTAFFDVLMRGGGDQQPHDSSTETWDLSTFT</sequence>
<dbReference type="GO" id="GO:0003677">
    <property type="term" value="F:DNA binding"/>
    <property type="evidence" value="ECO:0007669"/>
    <property type="project" value="InterPro"/>
</dbReference>
<dbReference type="EMBL" id="MU004423">
    <property type="protein sequence ID" value="KAF2651537.1"/>
    <property type="molecule type" value="Genomic_DNA"/>
</dbReference>
<feature type="region of interest" description="Disordered" evidence="5">
    <location>
        <begin position="125"/>
        <end position="149"/>
    </location>
</feature>
<dbReference type="GO" id="GO:0008270">
    <property type="term" value="F:zinc ion binding"/>
    <property type="evidence" value="ECO:0007669"/>
    <property type="project" value="InterPro"/>
</dbReference>